<dbReference type="InterPro" id="IPR000524">
    <property type="entry name" value="Tscrpt_reg_HTH_GntR"/>
</dbReference>
<feature type="domain" description="HTH gntR-type" evidence="4">
    <location>
        <begin position="25"/>
        <end position="92"/>
    </location>
</feature>
<keyword evidence="3" id="KW-0804">Transcription</keyword>
<dbReference type="InterPro" id="IPR008920">
    <property type="entry name" value="TF_FadR/GntR_C"/>
</dbReference>
<name>A0ABV9Z1Q1_9HYPH</name>
<keyword evidence="6" id="KW-1185">Reference proteome</keyword>
<evidence type="ECO:0000313" key="6">
    <source>
        <dbReference type="Proteomes" id="UP001595796"/>
    </source>
</evidence>
<gene>
    <name evidence="5" type="ORF">ACFPFW_10785</name>
</gene>
<protein>
    <submittedName>
        <fullName evidence="5">GntR family transcriptional regulator</fullName>
    </submittedName>
</protein>
<dbReference type="EMBL" id="JBHSJF010000006">
    <property type="protein sequence ID" value="MFC5068494.1"/>
    <property type="molecule type" value="Genomic_DNA"/>
</dbReference>
<comment type="caution">
    <text evidence="5">The sequence shown here is derived from an EMBL/GenBank/DDBJ whole genome shotgun (WGS) entry which is preliminary data.</text>
</comment>
<dbReference type="PROSITE" id="PS50949">
    <property type="entry name" value="HTH_GNTR"/>
    <property type="match status" value="1"/>
</dbReference>
<dbReference type="SMART" id="SM00895">
    <property type="entry name" value="FCD"/>
    <property type="match status" value="1"/>
</dbReference>
<dbReference type="Proteomes" id="UP001595796">
    <property type="component" value="Unassembled WGS sequence"/>
</dbReference>
<organism evidence="5 6">
    <name type="scientific">Flaviflagellibacter deserti</name>
    <dbReference type="NCBI Taxonomy" id="2267266"/>
    <lineage>
        <taxon>Bacteria</taxon>
        <taxon>Pseudomonadati</taxon>
        <taxon>Pseudomonadota</taxon>
        <taxon>Alphaproteobacteria</taxon>
        <taxon>Hyphomicrobiales</taxon>
        <taxon>Flaviflagellibacter</taxon>
    </lineage>
</organism>
<evidence type="ECO:0000256" key="3">
    <source>
        <dbReference type="ARBA" id="ARBA00023163"/>
    </source>
</evidence>
<evidence type="ECO:0000313" key="5">
    <source>
        <dbReference type="EMBL" id="MFC5068494.1"/>
    </source>
</evidence>
<accession>A0ABV9Z1Q1</accession>
<dbReference type="SUPFAM" id="SSF46785">
    <property type="entry name" value="Winged helix' DNA-binding domain"/>
    <property type="match status" value="1"/>
</dbReference>
<dbReference type="PANTHER" id="PTHR43537">
    <property type="entry name" value="TRANSCRIPTIONAL REGULATOR, GNTR FAMILY"/>
    <property type="match status" value="1"/>
</dbReference>
<dbReference type="RefSeq" id="WP_379770658.1">
    <property type="nucleotide sequence ID" value="NZ_JBHSJF010000006.1"/>
</dbReference>
<keyword evidence="1" id="KW-0805">Transcription regulation</keyword>
<dbReference type="InterPro" id="IPR011711">
    <property type="entry name" value="GntR_C"/>
</dbReference>
<evidence type="ECO:0000256" key="2">
    <source>
        <dbReference type="ARBA" id="ARBA00023125"/>
    </source>
</evidence>
<dbReference type="Pfam" id="PF07729">
    <property type="entry name" value="FCD"/>
    <property type="match status" value="1"/>
</dbReference>
<dbReference type="Gene3D" id="1.20.120.530">
    <property type="entry name" value="GntR ligand-binding domain-like"/>
    <property type="match status" value="1"/>
</dbReference>
<dbReference type="Pfam" id="PF00392">
    <property type="entry name" value="GntR"/>
    <property type="match status" value="1"/>
</dbReference>
<reference evidence="6" key="1">
    <citation type="journal article" date="2019" name="Int. J. Syst. Evol. Microbiol.">
        <title>The Global Catalogue of Microorganisms (GCM) 10K type strain sequencing project: providing services to taxonomists for standard genome sequencing and annotation.</title>
        <authorList>
            <consortium name="The Broad Institute Genomics Platform"/>
            <consortium name="The Broad Institute Genome Sequencing Center for Infectious Disease"/>
            <person name="Wu L."/>
            <person name="Ma J."/>
        </authorList>
    </citation>
    <scope>NUCLEOTIDE SEQUENCE [LARGE SCALE GENOMIC DNA]</scope>
    <source>
        <strain evidence="6">CGMCC 1.16444</strain>
    </source>
</reference>
<dbReference type="Gene3D" id="1.10.10.10">
    <property type="entry name" value="Winged helix-like DNA-binding domain superfamily/Winged helix DNA-binding domain"/>
    <property type="match status" value="1"/>
</dbReference>
<dbReference type="InterPro" id="IPR036388">
    <property type="entry name" value="WH-like_DNA-bd_sf"/>
</dbReference>
<sequence length="238" mass="26815">MTDDDLMSTELQTRPMHTRRIERTAGLTTRVYQEIEKMILSGDLEPGSRLNEVSLAEQFAVSRGPVREATRALVKAGLLTSIPARGVFVREMSEIEISENYDVRALLTGLVCGRAADRRSNKQVAQLDALVRGMDDAIAANQVPRYYRINLEFHDLIGRIADHSCAHRIYDDLIRETHSLRRSLFSPGQTNSEHRAIVDAIRERDHDKARALGERHVIHGKERWLASLGARSPKAARA</sequence>
<evidence type="ECO:0000256" key="1">
    <source>
        <dbReference type="ARBA" id="ARBA00023015"/>
    </source>
</evidence>
<evidence type="ECO:0000259" key="4">
    <source>
        <dbReference type="PROSITE" id="PS50949"/>
    </source>
</evidence>
<dbReference type="InterPro" id="IPR036390">
    <property type="entry name" value="WH_DNA-bd_sf"/>
</dbReference>
<dbReference type="SMART" id="SM00345">
    <property type="entry name" value="HTH_GNTR"/>
    <property type="match status" value="1"/>
</dbReference>
<dbReference type="PANTHER" id="PTHR43537:SF24">
    <property type="entry name" value="GLUCONATE OPERON TRANSCRIPTIONAL REPRESSOR"/>
    <property type="match status" value="1"/>
</dbReference>
<keyword evidence="2" id="KW-0238">DNA-binding</keyword>
<dbReference type="SUPFAM" id="SSF48008">
    <property type="entry name" value="GntR ligand-binding domain-like"/>
    <property type="match status" value="1"/>
</dbReference>
<proteinExistence type="predicted"/>
<dbReference type="CDD" id="cd07377">
    <property type="entry name" value="WHTH_GntR"/>
    <property type="match status" value="1"/>
</dbReference>